<comment type="caution">
    <text evidence="2">The sequence shown here is derived from an EMBL/GenBank/DDBJ whole genome shotgun (WGS) entry which is preliminary data.</text>
</comment>
<sequence length="271" mass="28663">MTDTKVVIVTGSSSGIGEATAYLFANEGYHVVVTGSNADKVNRVMDTIKQKYPDKPEALGIVCDLSEPDNVESILKQTIDKFGRLDVLVNNAGKIAITTGSDPNSYEAYRNVMAVNLDSTVRLSLLAAPHLKSTKGNIVNVASVAATKPSNKSYAYCASKAAMTLFGKCLAIDLAPEVRVNNVLPGPVVTDIAKVLGAPPAALEAAGKTLCMTERAGQPHEVADAIYYLASDKAAFITGSDLVIDGGYVIKPTGLARTVSQMQQHQQQHPQ</sequence>
<dbReference type="Gene3D" id="3.40.50.720">
    <property type="entry name" value="NAD(P)-binding Rossmann-like Domain"/>
    <property type="match status" value="1"/>
</dbReference>
<dbReference type="Proteomes" id="UP000825002">
    <property type="component" value="Unassembled WGS sequence"/>
</dbReference>
<dbReference type="InterPro" id="IPR036291">
    <property type="entry name" value="NAD(P)-bd_dom_sf"/>
</dbReference>
<dbReference type="NCBIfam" id="NF005559">
    <property type="entry name" value="PRK07231.1"/>
    <property type="match status" value="1"/>
</dbReference>
<reference evidence="2 3" key="1">
    <citation type="submission" date="2020-10" db="EMBL/GenBank/DDBJ databases">
        <authorList>
            <person name="Klimov P.B."/>
            <person name="Dyachkov S.M."/>
            <person name="Chetverikov P.E."/>
        </authorList>
    </citation>
    <scope>NUCLEOTIDE SEQUENCE [LARGE SCALE GENOMIC DNA]</scope>
    <source>
        <strain evidence="2">BMOC 18-1129-001#AD2665</strain>
        <tissue evidence="2">Entire mites</tissue>
    </source>
</reference>
<keyword evidence="1" id="KW-0560">Oxidoreductase</keyword>
<dbReference type="PANTHER" id="PTHR43975">
    <property type="entry name" value="ZGC:101858"/>
    <property type="match status" value="1"/>
</dbReference>
<dbReference type="PRINTS" id="PR00080">
    <property type="entry name" value="SDRFAMILY"/>
</dbReference>
<dbReference type="InterPro" id="IPR020904">
    <property type="entry name" value="Sc_DH/Rdtase_CS"/>
</dbReference>
<dbReference type="PRINTS" id="PR00081">
    <property type="entry name" value="GDHRDH"/>
</dbReference>
<dbReference type="SUPFAM" id="SSF51735">
    <property type="entry name" value="NAD(P)-binding Rossmann-fold domains"/>
    <property type="match status" value="1"/>
</dbReference>
<dbReference type="Pfam" id="PF13561">
    <property type="entry name" value="adh_short_C2"/>
    <property type="match status" value="1"/>
</dbReference>
<keyword evidence="3" id="KW-1185">Reference proteome</keyword>
<evidence type="ECO:0000313" key="2">
    <source>
        <dbReference type="EMBL" id="KAG9510050.1"/>
    </source>
</evidence>
<protein>
    <submittedName>
        <fullName evidence="2">GolD</fullName>
    </submittedName>
</protein>
<proteinExistence type="predicted"/>
<gene>
    <name evidence="2" type="primary">golD</name>
    <name evidence="2" type="ORF">GZH46_01409</name>
</gene>
<dbReference type="EMBL" id="JAIFTH010000246">
    <property type="protein sequence ID" value="KAG9510050.1"/>
    <property type="molecule type" value="Genomic_DNA"/>
</dbReference>
<dbReference type="PANTHER" id="PTHR43975:SF2">
    <property type="entry name" value="EG:BACR7A4.14 PROTEIN-RELATED"/>
    <property type="match status" value="1"/>
</dbReference>
<dbReference type="InterPro" id="IPR002347">
    <property type="entry name" value="SDR_fam"/>
</dbReference>
<accession>A0ABQ7S9E0</accession>
<dbReference type="PROSITE" id="PS00061">
    <property type="entry name" value="ADH_SHORT"/>
    <property type="match status" value="1"/>
</dbReference>
<evidence type="ECO:0000313" key="3">
    <source>
        <dbReference type="Proteomes" id="UP000825002"/>
    </source>
</evidence>
<organism evidence="2 3">
    <name type="scientific">Fragariocoptes setiger</name>
    <dbReference type="NCBI Taxonomy" id="1670756"/>
    <lineage>
        <taxon>Eukaryota</taxon>
        <taxon>Metazoa</taxon>
        <taxon>Ecdysozoa</taxon>
        <taxon>Arthropoda</taxon>
        <taxon>Chelicerata</taxon>
        <taxon>Arachnida</taxon>
        <taxon>Acari</taxon>
        <taxon>Acariformes</taxon>
        <taxon>Trombidiformes</taxon>
        <taxon>Prostigmata</taxon>
        <taxon>Eupodina</taxon>
        <taxon>Eriophyoidea</taxon>
        <taxon>Phytoptidae</taxon>
        <taxon>Fragariocoptes</taxon>
    </lineage>
</organism>
<name>A0ABQ7S9E0_9ACAR</name>
<evidence type="ECO:0000256" key="1">
    <source>
        <dbReference type="ARBA" id="ARBA00023002"/>
    </source>
</evidence>